<dbReference type="InterPro" id="IPR017853">
    <property type="entry name" value="GH"/>
</dbReference>
<feature type="compositionally biased region" description="Low complexity" evidence="5">
    <location>
        <begin position="91"/>
        <end position="148"/>
    </location>
</feature>
<evidence type="ECO:0000313" key="6">
    <source>
        <dbReference type="Proteomes" id="UP000504606"/>
    </source>
</evidence>
<protein>
    <submittedName>
        <fullName evidence="7">Uncharacterized protein LOC127750847 isoform X1</fullName>
    </submittedName>
</protein>
<evidence type="ECO:0000256" key="2">
    <source>
        <dbReference type="ARBA" id="ARBA00022801"/>
    </source>
</evidence>
<evidence type="ECO:0000313" key="7">
    <source>
        <dbReference type="RefSeq" id="XP_052129396.1"/>
    </source>
</evidence>
<keyword evidence="3" id="KW-0326">Glycosidase</keyword>
<dbReference type="PANTHER" id="PTHR10353">
    <property type="entry name" value="GLYCOSYL HYDROLASE"/>
    <property type="match status" value="1"/>
</dbReference>
<dbReference type="GO" id="GO:0005975">
    <property type="term" value="P:carbohydrate metabolic process"/>
    <property type="evidence" value="ECO:0007669"/>
    <property type="project" value="InterPro"/>
</dbReference>
<dbReference type="PRINTS" id="PR00131">
    <property type="entry name" value="GLHYDRLASE1"/>
</dbReference>
<feature type="region of interest" description="Disordered" evidence="5">
    <location>
        <begin position="86"/>
        <end position="148"/>
    </location>
</feature>
<dbReference type="SUPFAM" id="SSF51445">
    <property type="entry name" value="(Trans)glycosidases"/>
    <property type="match status" value="1"/>
</dbReference>
<reference evidence="7" key="1">
    <citation type="submission" date="2025-08" db="UniProtKB">
        <authorList>
            <consortium name="RefSeq"/>
        </authorList>
    </citation>
    <scope>IDENTIFICATION</scope>
    <source>
        <tissue evidence="7">Whole organism</tissue>
    </source>
</reference>
<gene>
    <name evidence="7" type="primary">LOC127750847</name>
</gene>
<name>A0A9C6X5C6_FRAOC</name>
<keyword evidence="6" id="KW-1185">Reference proteome</keyword>
<sequence>MGVHDNQRAAYHSAFLRTLVSTVKQYSVSVLAYSAWSLIDSFEFSGGYSRPFGLIHVDYASGSLDRSHKDSSSFWIKLRETNSVPFVEPDQTTTLSPPTSTQAPSTATSTQAPSTATSTQAPSTATSTQAPSTATSTQAPSTAAPSSCTRASSSMTVLLLAVLGLMLALSRSSK</sequence>
<dbReference type="Proteomes" id="UP000504606">
    <property type="component" value="Unplaced"/>
</dbReference>
<evidence type="ECO:0000256" key="4">
    <source>
        <dbReference type="RuleBase" id="RU003690"/>
    </source>
</evidence>
<comment type="similarity">
    <text evidence="1 4">Belongs to the glycosyl hydrolase 1 family.</text>
</comment>
<evidence type="ECO:0000256" key="1">
    <source>
        <dbReference type="ARBA" id="ARBA00010838"/>
    </source>
</evidence>
<dbReference type="RefSeq" id="XP_052129396.1">
    <property type="nucleotide sequence ID" value="XM_052273436.1"/>
</dbReference>
<dbReference type="AlphaFoldDB" id="A0A9C6X5C6"/>
<dbReference type="GeneID" id="127750847"/>
<keyword evidence="2" id="KW-0378">Hydrolase</keyword>
<dbReference type="InterPro" id="IPR001360">
    <property type="entry name" value="Glyco_hydro_1"/>
</dbReference>
<evidence type="ECO:0000256" key="3">
    <source>
        <dbReference type="ARBA" id="ARBA00023295"/>
    </source>
</evidence>
<dbReference type="KEGG" id="foc:127750847"/>
<proteinExistence type="inferred from homology"/>
<organism evidence="6 7">
    <name type="scientific">Frankliniella occidentalis</name>
    <name type="common">Western flower thrips</name>
    <name type="synonym">Euthrips occidentalis</name>
    <dbReference type="NCBI Taxonomy" id="133901"/>
    <lineage>
        <taxon>Eukaryota</taxon>
        <taxon>Metazoa</taxon>
        <taxon>Ecdysozoa</taxon>
        <taxon>Arthropoda</taxon>
        <taxon>Hexapoda</taxon>
        <taxon>Insecta</taxon>
        <taxon>Pterygota</taxon>
        <taxon>Neoptera</taxon>
        <taxon>Paraneoptera</taxon>
        <taxon>Thysanoptera</taxon>
        <taxon>Terebrantia</taxon>
        <taxon>Thripoidea</taxon>
        <taxon>Thripidae</taxon>
        <taxon>Frankliniella</taxon>
    </lineage>
</organism>
<evidence type="ECO:0000256" key="5">
    <source>
        <dbReference type="SAM" id="MobiDB-lite"/>
    </source>
</evidence>
<accession>A0A9C6X5C6</accession>
<dbReference type="Pfam" id="PF00232">
    <property type="entry name" value="Glyco_hydro_1"/>
    <property type="match status" value="1"/>
</dbReference>
<dbReference type="OrthoDB" id="65569at2759"/>
<dbReference type="Gene3D" id="3.20.20.80">
    <property type="entry name" value="Glycosidases"/>
    <property type="match status" value="1"/>
</dbReference>
<dbReference type="GO" id="GO:0008422">
    <property type="term" value="F:beta-glucosidase activity"/>
    <property type="evidence" value="ECO:0007669"/>
    <property type="project" value="TreeGrafter"/>
</dbReference>
<dbReference type="PANTHER" id="PTHR10353:SF36">
    <property type="entry name" value="LP05116P"/>
    <property type="match status" value="1"/>
</dbReference>